<sequence>MARPVVFVLAGVNGAGKSSVGGYLLAQAGLNWFNPDQYARELRAATNCPQTQANADAWQEGMRRLDEALARGQAYAFETTLGGNTVPARLRAAAATHDLIVWYCGLSSPELHLARVRARVAAGGHDIAEARIRERWNTSRANLIALMPHLAGLCVFDNSADAAADGTIPDPVRVLEMGEGRILWPSTPGDLRATPEWAKPLLEAAFLMSHLDEPT</sequence>
<name>A0A2T4IIX0_9RHOO</name>
<dbReference type="Gene3D" id="3.40.50.300">
    <property type="entry name" value="P-loop containing nucleotide triphosphate hydrolases"/>
    <property type="match status" value="1"/>
</dbReference>
<reference evidence="1 2" key="1">
    <citation type="submission" date="2018-03" db="EMBL/GenBank/DDBJ databases">
        <authorList>
            <person name="Keele B.F."/>
        </authorList>
    </citation>
    <scope>NUCLEOTIDE SEQUENCE [LARGE SCALE GENOMIC DNA]</scope>
    <source>
        <strain evidence="1 2">D20</strain>
    </source>
</reference>
<dbReference type="OrthoDB" id="9791543at2"/>
<reference evidence="1 2" key="2">
    <citation type="submission" date="2018-04" db="EMBL/GenBank/DDBJ databases">
        <title>Thauera lacus sp. nov., isolated from an saline lake in Inner Mongolia, China.</title>
        <authorList>
            <person name="Liang Q.-Y."/>
        </authorList>
    </citation>
    <scope>NUCLEOTIDE SEQUENCE [LARGE SCALE GENOMIC DNA]</scope>
    <source>
        <strain evidence="1 2">D20</strain>
    </source>
</reference>
<comment type="caution">
    <text evidence="1">The sequence shown here is derived from an EMBL/GenBank/DDBJ whole genome shotgun (WGS) entry which is preliminary data.</text>
</comment>
<dbReference type="SUPFAM" id="SSF52540">
    <property type="entry name" value="P-loop containing nucleoside triphosphate hydrolases"/>
    <property type="match status" value="1"/>
</dbReference>
<dbReference type="Pfam" id="PF13671">
    <property type="entry name" value="AAA_33"/>
    <property type="match status" value="1"/>
</dbReference>
<proteinExistence type="predicted"/>
<evidence type="ECO:0008006" key="3">
    <source>
        <dbReference type="Google" id="ProtNLM"/>
    </source>
</evidence>
<dbReference type="Proteomes" id="UP000241193">
    <property type="component" value="Unassembled WGS sequence"/>
</dbReference>
<evidence type="ECO:0000313" key="2">
    <source>
        <dbReference type="Proteomes" id="UP000241193"/>
    </source>
</evidence>
<gene>
    <name evidence="1" type="ORF">C8261_03175</name>
</gene>
<evidence type="ECO:0000313" key="1">
    <source>
        <dbReference type="EMBL" id="PTD97692.1"/>
    </source>
</evidence>
<dbReference type="RefSeq" id="WP_107492212.1">
    <property type="nucleotide sequence ID" value="NZ_PZKC01000002.1"/>
</dbReference>
<dbReference type="AlphaFoldDB" id="A0A2T4IIX0"/>
<accession>A0A2T4IIX0</accession>
<dbReference type="PANTHER" id="PTHR39206:SF1">
    <property type="entry name" value="SLL8004 PROTEIN"/>
    <property type="match status" value="1"/>
</dbReference>
<keyword evidence="2" id="KW-1185">Reference proteome</keyword>
<protein>
    <recommendedName>
        <fullName evidence="3">UDP-N-acetylglucosamine kinase</fullName>
    </recommendedName>
</protein>
<dbReference type="InterPro" id="IPR027417">
    <property type="entry name" value="P-loop_NTPase"/>
</dbReference>
<dbReference type="PANTHER" id="PTHR39206">
    <property type="entry name" value="SLL8004 PROTEIN"/>
    <property type="match status" value="1"/>
</dbReference>
<dbReference type="EMBL" id="PZKC01000002">
    <property type="protein sequence ID" value="PTD97692.1"/>
    <property type="molecule type" value="Genomic_DNA"/>
</dbReference>
<organism evidence="1 2">
    <name type="scientific">Pseudothauera lacus</name>
    <dbReference type="NCBI Taxonomy" id="2136175"/>
    <lineage>
        <taxon>Bacteria</taxon>
        <taxon>Pseudomonadati</taxon>
        <taxon>Pseudomonadota</taxon>
        <taxon>Betaproteobacteria</taxon>
        <taxon>Rhodocyclales</taxon>
        <taxon>Zoogloeaceae</taxon>
        <taxon>Pseudothauera</taxon>
    </lineage>
</organism>